<evidence type="ECO:0000256" key="9">
    <source>
        <dbReference type="ARBA" id="ARBA00023212"/>
    </source>
</evidence>
<dbReference type="InterPro" id="IPR000195">
    <property type="entry name" value="Rab-GAP-TBC_dom"/>
</dbReference>
<evidence type="ECO:0000256" key="10">
    <source>
        <dbReference type="ARBA" id="ARBA00023273"/>
    </source>
</evidence>
<feature type="coiled-coil region" evidence="13">
    <location>
        <begin position="1151"/>
        <end position="1238"/>
    </location>
</feature>
<dbReference type="PROSITE" id="PS50086">
    <property type="entry name" value="TBC_RABGAP"/>
    <property type="match status" value="1"/>
</dbReference>
<dbReference type="SMART" id="SM00320">
    <property type="entry name" value="WD40"/>
    <property type="match status" value="6"/>
</dbReference>
<dbReference type="SUPFAM" id="SSF50978">
    <property type="entry name" value="WD40 repeat-like"/>
    <property type="match status" value="1"/>
</dbReference>
<reference evidence="16 17" key="1">
    <citation type="submission" date="2015-02" db="EMBL/GenBank/DDBJ databases">
        <authorList>
            <person name="Chooi Y.-H."/>
        </authorList>
    </citation>
    <scope>NUCLEOTIDE SEQUENCE [LARGE SCALE GENOMIC DNA]</scope>
    <source>
        <strain evidence="16">E3</strain>
    </source>
</reference>
<dbReference type="OrthoDB" id="5578278at2759"/>
<evidence type="ECO:0000313" key="16">
    <source>
        <dbReference type="EMBL" id="CEO98677.1"/>
    </source>
</evidence>
<dbReference type="Gene3D" id="2.130.10.10">
    <property type="entry name" value="YVTN repeat-like/Quinoprotein amine dehydrogenase"/>
    <property type="match status" value="2"/>
</dbReference>
<feature type="repeat" description="WD" evidence="12">
    <location>
        <begin position="156"/>
        <end position="196"/>
    </location>
</feature>
<dbReference type="InterPro" id="IPR015943">
    <property type="entry name" value="WD40/YVTN_repeat-like_dom_sf"/>
</dbReference>
<keyword evidence="6" id="KW-0677">Repeat</keyword>
<feature type="coiled-coil region" evidence="13">
    <location>
        <begin position="764"/>
        <end position="1111"/>
    </location>
</feature>
<comment type="subcellular location">
    <subcellularLocation>
        <location evidence="1">Cytoplasm</location>
        <location evidence="1">Cytoskeleton</location>
        <location evidence="1">Cilium basal body</location>
    </subcellularLocation>
    <subcellularLocation>
        <location evidence="2">Cytoplasm</location>
        <location evidence="2">Cytoskeleton</location>
        <location evidence="2">Microtubule organizing center</location>
        <location evidence="2">Centrosome</location>
        <location evidence="2">Centriolar satellite</location>
    </subcellularLocation>
</comment>
<organism evidence="16 17">
    <name type="scientific">Plasmodiophora brassicae</name>
    <name type="common">Clubroot disease agent</name>
    <dbReference type="NCBI Taxonomy" id="37360"/>
    <lineage>
        <taxon>Eukaryota</taxon>
        <taxon>Sar</taxon>
        <taxon>Rhizaria</taxon>
        <taxon>Endomyxa</taxon>
        <taxon>Phytomyxea</taxon>
        <taxon>Plasmodiophorida</taxon>
        <taxon>Plasmodiophoridae</taxon>
        <taxon>Plasmodiophora</taxon>
    </lineage>
</organism>
<keyword evidence="9" id="KW-0206">Cytoskeleton</keyword>
<gene>
    <name evidence="16" type="ORF">PBRA_006791</name>
</gene>
<keyword evidence="10" id="KW-0966">Cell projection</keyword>
<dbReference type="PROSITE" id="PS50082">
    <property type="entry name" value="WD_REPEATS_2"/>
    <property type="match status" value="1"/>
</dbReference>
<feature type="domain" description="Rab-GAP TBC" evidence="15">
    <location>
        <begin position="496"/>
        <end position="671"/>
    </location>
</feature>
<feature type="compositionally biased region" description="Basic and acidic residues" evidence="14">
    <location>
        <begin position="1262"/>
        <end position="1280"/>
    </location>
</feature>
<dbReference type="Pfam" id="PF00566">
    <property type="entry name" value="RabGAP-TBC"/>
    <property type="match status" value="1"/>
</dbReference>
<dbReference type="Gene3D" id="1.10.472.80">
    <property type="entry name" value="Ypt/Rab-GAP domain of gyp1p, domain 3"/>
    <property type="match status" value="1"/>
</dbReference>
<comment type="function">
    <text evidence="11">Molecular adapter which is involved in cilium biogenesis. Part of a functional complex including OFD1 a centriolar protein involved in cilium assembly. Could regulate the cAMP-dependent phosphorylation of OFD1, and its subsequent ubiquitination by PJA2 which ultimately leads to its proteasomal degradation.</text>
</comment>
<feature type="region of interest" description="Disordered" evidence="14">
    <location>
        <begin position="402"/>
        <end position="465"/>
    </location>
</feature>
<evidence type="ECO:0000256" key="4">
    <source>
        <dbReference type="ARBA" id="ARBA00022490"/>
    </source>
</evidence>
<dbReference type="PROSITE" id="PS50294">
    <property type="entry name" value="WD_REPEATS_REGION"/>
    <property type="match status" value="1"/>
</dbReference>
<name>A0A0G4ITY4_PLABS</name>
<feature type="compositionally biased region" description="Basic and acidic residues" evidence="14">
    <location>
        <begin position="414"/>
        <end position="426"/>
    </location>
</feature>
<dbReference type="InterPro" id="IPR036322">
    <property type="entry name" value="WD40_repeat_dom_sf"/>
</dbReference>
<dbReference type="PANTHER" id="PTHR19853">
    <property type="entry name" value="WD REPEAT CONTAINING PROTEIN 3 WDR3"/>
    <property type="match status" value="1"/>
</dbReference>
<dbReference type="STRING" id="37360.A0A0G4ITY4"/>
<dbReference type="OMA" id="NQVEPQL"/>
<protein>
    <recommendedName>
        <fullName evidence="3">TBC1 domain family member 31</fullName>
    </recommendedName>
</protein>
<keyword evidence="7" id="KW-0970">Cilium biogenesis/degradation</keyword>
<evidence type="ECO:0000256" key="14">
    <source>
        <dbReference type="SAM" id="MobiDB-lite"/>
    </source>
</evidence>
<dbReference type="Proteomes" id="UP000039324">
    <property type="component" value="Unassembled WGS sequence"/>
</dbReference>
<evidence type="ECO:0000256" key="12">
    <source>
        <dbReference type="PROSITE-ProRule" id="PRU00221"/>
    </source>
</evidence>
<sequence length="1315" mass="153111">MPGERKRRGLRPVSNVTRPDCSCQWWFRAKAMERTPDGKVACVHVEGQGGRIWPRAPVPLPTGLLSILRPAAASVRAGIRAVRFNVRGDKFVTGDARGNIHLFHVLQNRYSLVCRAGSCPTAMQASPSPNAIVAIAFDDGTIRIVDSESCNVVATLKGHRARVTSLSFHPTGQFLASNSKDRVIIWDAREWRRRRTLESSDAELLQATYGPTGSDLLTCVSDEGIVSWDCVKFKMLFQLPNTRTVRNQPASLSATCFAISSDSRYLIAGGQSANLFLWETKIQCLLRIAVLPSSVRFTVQLQFLPDCDVAFVLGDDGVLLVFNVLSLKVLLTLQEQHKAIVGFDIGPGGRYCTCIMSDGSISLYDLDKAFQQESSMVNLRIKSGQSESEAIRRLGSLPVFDQTVPDTTASEPSKPNDRKWSARDTGEYDDENDGFDERRASASTGSSLRSAGTAEPSPNVETAPNHVPLFEMTASNGKGKLLDPSKLKSLLKAYGEYPAEYRTIIWRFLMRLPENRDQYAAFENKGLHPALKLLHKQYPLQDRRLFRQLQHVLSALAHWSPMFSEVDFLPSLIFPFIRLFPADNVVCFEMVASILLNWGRRWFEFFPNPPSAVLKHVDDLLRYHDSALLAHFMAHGLEPAQYSWPLIRTLFTEVFTKSEWLIFFDHVVSNRPSFLLFVVAAYLKNFRGQLLGIENHRSIEQFVSHSNTLGKSVAKLMHDAYSMRRNTPADLLPHDEPWIALHVDHYPEFEYYPKFVVDFQIKERERIRMEEEEIESKKHTLEELQRKSEELERERVAWQQQQEALRLAEVERRAVWAQEEAARLRERQRIDRQALARRRAQIDSKAAMLQAQMQTERDRRMAELKRAEDEELRRRARDEYELEQRLEEEALLNLEFQVDQTIVQAHGEQARQEELEKRRHHLAKIRLELERRKKARELRMAQLKEQWRIEDEERSLRQRALKETREKLTSLSMQMREQQVTENQEMLEQLDQEMSLARIQRERRLRHLAQEQLEKSLNEEQEQTKRAELLAQEEQRGKAELLEQERRWRKKVEEEREAIIRAEQSRAALETEKRAHRLRHMEREQRRKMFAEEIRKRHLEEKAKLVSEEKEMESVLLGVEEEARRGRELELEIKWRDEQMQEQLAFQKILKEAETQIMNDERRRYEELQQEMRKKFKDEEEALERQHRSALEQLVTDREKVLSEHSAAWRESVRSQHLEEIEKEYQENMERQRQMKERYGVAGTSPEQSIGGLRAEFRNLLHEKQQARGEDTGASKRTEEDIVFAERPFAGLDARLEDEAQSILRQHEKDNLAIQ</sequence>
<evidence type="ECO:0000256" key="5">
    <source>
        <dbReference type="ARBA" id="ARBA00022574"/>
    </source>
</evidence>
<accession>A0A0G4ITY4</accession>
<evidence type="ECO:0000256" key="7">
    <source>
        <dbReference type="ARBA" id="ARBA00022794"/>
    </source>
</evidence>
<dbReference type="InterPro" id="IPR001680">
    <property type="entry name" value="WD40_rpt"/>
</dbReference>
<keyword evidence="17" id="KW-1185">Reference proteome</keyword>
<dbReference type="SUPFAM" id="SSF47923">
    <property type="entry name" value="Ypt/Rab-GAP domain of gyp1p"/>
    <property type="match status" value="1"/>
</dbReference>
<keyword evidence="5 12" id="KW-0853">WD repeat</keyword>
<dbReference type="GO" id="GO:0034451">
    <property type="term" value="C:centriolar satellite"/>
    <property type="evidence" value="ECO:0007669"/>
    <property type="project" value="UniProtKB-SubCell"/>
</dbReference>
<evidence type="ECO:0000256" key="1">
    <source>
        <dbReference type="ARBA" id="ARBA00004120"/>
    </source>
</evidence>
<proteinExistence type="predicted"/>
<keyword evidence="8 13" id="KW-0175">Coiled coil</keyword>
<dbReference type="InterPro" id="IPR035969">
    <property type="entry name" value="Rab-GAP_TBC_sf"/>
</dbReference>
<evidence type="ECO:0000256" key="11">
    <source>
        <dbReference type="ARBA" id="ARBA00034464"/>
    </source>
</evidence>
<evidence type="ECO:0000259" key="15">
    <source>
        <dbReference type="PROSITE" id="PS50086"/>
    </source>
</evidence>
<dbReference type="PANTHER" id="PTHR19853:SF1">
    <property type="entry name" value="TBC1 DOMAIN FAMILY MEMBER 31"/>
    <property type="match status" value="1"/>
</dbReference>
<dbReference type="EMBL" id="CDSF01000086">
    <property type="protein sequence ID" value="CEO98677.1"/>
    <property type="molecule type" value="Genomic_DNA"/>
</dbReference>
<feature type="region of interest" description="Disordered" evidence="14">
    <location>
        <begin position="1262"/>
        <end position="1282"/>
    </location>
</feature>
<evidence type="ECO:0000256" key="13">
    <source>
        <dbReference type="SAM" id="Coils"/>
    </source>
</evidence>
<evidence type="ECO:0000256" key="2">
    <source>
        <dbReference type="ARBA" id="ARBA00004607"/>
    </source>
</evidence>
<evidence type="ECO:0000256" key="3">
    <source>
        <dbReference type="ARBA" id="ARBA00014199"/>
    </source>
</evidence>
<dbReference type="InterPro" id="IPR051570">
    <property type="entry name" value="TBC1_cilium_biogenesis"/>
</dbReference>
<evidence type="ECO:0000256" key="8">
    <source>
        <dbReference type="ARBA" id="ARBA00023054"/>
    </source>
</evidence>
<keyword evidence="4" id="KW-0963">Cytoplasm</keyword>
<evidence type="ECO:0000256" key="6">
    <source>
        <dbReference type="ARBA" id="ARBA00022737"/>
    </source>
</evidence>
<dbReference type="GO" id="GO:0036064">
    <property type="term" value="C:ciliary basal body"/>
    <property type="evidence" value="ECO:0007669"/>
    <property type="project" value="TreeGrafter"/>
</dbReference>
<feature type="compositionally biased region" description="Polar residues" evidence="14">
    <location>
        <begin position="404"/>
        <end position="413"/>
    </location>
</feature>
<evidence type="ECO:0000313" key="17">
    <source>
        <dbReference type="Proteomes" id="UP000039324"/>
    </source>
</evidence>
<feature type="compositionally biased region" description="Polar residues" evidence="14">
    <location>
        <begin position="441"/>
        <end position="450"/>
    </location>
</feature>
<dbReference type="GO" id="GO:0060271">
    <property type="term" value="P:cilium assembly"/>
    <property type="evidence" value="ECO:0007669"/>
    <property type="project" value="TreeGrafter"/>
</dbReference>
<dbReference type="Pfam" id="PF00400">
    <property type="entry name" value="WD40"/>
    <property type="match status" value="1"/>
</dbReference>